<evidence type="ECO:0000256" key="8">
    <source>
        <dbReference type="ARBA" id="ARBA00023242"/>
    </source>
</evidence>
<gene>
    <name evidence="13" type="ORF">QTG54_004043</name>
</gene>
<feature type="binding site" evidence="10">
    <location>
        <position position="164"/>
    </location>
    <ligand>
        <name>S-adenosyl-L-methionine</name>
        <dbReference type="ChEBI" id="CHEBI:59789"/>
    </ligand>
</feature>
<evidence type="ECO:0000256" key="6">
    <source>
        <dbReference type="ARBA" id="ARBA00022694"/>
    </source>
</evidence>
<feature type="binding site" evidence="10">
    <location>
        <position position="272"/>
    </location>
    <ligand>
        <name>S-adenosyl-L-methionine</name>
        <dbReference type="ChEBI" id="CHEBI:59789"/>
    </ligand>
</feature>
<dbReference type="AlphaFoldDB" id="A0AAD8YEK3"/>
<feature type="compositionally biased region" description="Acidic residues" evidence="11">
    <location>
        <begin position="1"/>
        <end position="10"/>
    </location>
</feature>
<comment type="subunit">
    <text evidence="10">Monomer.</text>
</comment>
<keyword evidence="4 10" id="KW-0808">Transferase</keyword>
<dbReference type="PROSITE" id="PS51684">
    <property type="entry name" value="SAM_MT_TRM5_TYW2"/>
    <property type="match status" value="1"/>
</dbReference>
<keyword evidence="8 10" id="KW-0539">Nucleus</keyword>
<evidence type="ECO:0000256" key="3">
    <source>
        <dbReference type="ARBA" id="ARBA00022603"/>
    </source>
</evidence>
<dbReference type="EC" id="2.1.1.228" evidence="10"/>
<comment type="subcellular location">
    <subcellularLocation>
        <location evidence="10">Mitochondrion matrix</location>
    </subcellularLocation>
    <subcellularLocation>
        <location evidence="10">Nucleus</location>
    </subcellularLocation>
    <subcellularLocation>
        <location evidence="10">Cytoplasm</location>
    </subcellularLocation>
    <text evidence="10">Predominantly in the mitochondria and in the nucleus.</text>
</comment>
<dbReference type="EMBL" id="JATAAI010000006">
    <property type="protein sequence ID" value="KAK1744752.1"/>
    <property type="molecule type" value="Genomic_DNA"/>
</dbReference>
<organism evidence="13 14">
    <name type="scientific">Skeletonema marinoi</name>
    <dbReference type="NCBI Taxonomy" id="267567"/>
    <lineage>
        <taxon>Eukaryota</taxon>
        <taxon>Sar</taxon>
        <taxon>Stramenopiles</taxon>
        <taxon>Ochrophyta</taxon>
        <taxon>Bacillariophyta</taxon>
        <taxon>Coscinodiscophyceae</taxon>
        <taxon>Thalassiosirophycidae</taxon>
        <taxon>Thalassiosirales</taxon>
        <taxon>Skeletonemataceae</taxon>
        <taxon>Skeletonema</taxon>
        <taxon>Skeletonema marinoi-dohrnii complex</taxon>
    </lineage>
</organism>
<dbReference type="FunFam" id="3.30.300.110:FF:000001">
    <property type="entry name" value="tRNA (guanine(37)-N1)-methyltransferase"/>
    <property type="match status" value="1"/>
</dbReference>
<dbReference type="SUPFAM" id="SSF53335">
    <property type="entry name" value="S-adenosyl-L-methionine-dependent methyltransferases"/>
    <property type="match status" value="1"/>
</dbReference>
<accession>A0AAD8YEK3</accession>
<keyword evidence="6 10" id="KW-0819">tRNA processing</keyword>
<keyword evidence="5 10" id="KW-0949">S-adenosyl-L-methionine</keyword>
<dbReference type="PANTHER" id="PTHR23245">
    <property type="entry name" value="TRNA METHYLTRANSFERASE"/>
    <property type="match status" value="1"/>
</dbReference>
<sequence length="348" mass="39128">MIESSAEEDSSGSTSPNGKPEIRPSYIRLSASPYSLLSVDQVLRRIMPCQNDDSGDAINDNGNPLIEEIPSSFEVAGHVAHVNLREESLPYKYLIGKAILEKNKPKIRVVVNKIGNIENEFRTFPMEILRAKDWILIYGTEEHGCRFKLDFAKVYWNSRLSGEHEYLVKQIVSSAHEELLVTKERHCIVADVMGGVGPFAVPLTSANASHYHTTPILCHANDLNPISYHYLQANAKLNRCFSDRLVKYNLDGRAFIHKMNEEGVDASHFIMNLPASAPEFLDAFKGWNFESTSSKKIPTIHVHCFGEKARGPEEKSRIHTQVLQRCERALGCPGSLSEPEGRQKTRLK</sequence>
<dbReference type="GO" id="GO:0005759">
    <property type="term" value="C:mitochondrial matrix"/>
    <property type="evidence" value="ECO:0007669"/>
    <property type="project" value="UniProtKB-SubCell"/>
</dbReference>
<reference evidence="13" key="1">
    <citation type="submission" date="2023-06" db="EMBL/GenBank/DDBJ databases">
        <title>Survivors Of The Sea: Transcriptome response of Skeletonema marinoi to long-term dormancy.</title>
        <authorList>
            <person name="Pinder M.I.M."/>
            <person name="Kourtchenko O."/>
            <person name="Robertson E.K."/>
            <person name="Larsson T."/>
            <person name="Maumus F."/>
            <person name="Osuna-Cruz C.M."/>
            <person name="Vancaester E."/>
            <person name="Stenow R."/>
            <person name="Vandepoele K."/>
            <person name="Ploug H."/>
            <person name="Bruchert V."/>
            <person name="Godhe A."/>
            <person name="Topel M."/>
        </authorList>
    </citation>
    <scope>NUCLEOTIDE SEQUENCE</scope>
    <source>
        <strain evidence="13">R05AC</strain>
    </source>
</reference>
<evidence type="ECO:0000256" key="4">
    <source>
        <dbReference type="ARBA" id="ARBA00022679"/>
    </source>
</evidence>
<comment type="catalytic activity">
    <reaction evidence="9 10">
        <text>guanosine(37) in tRNA + S-adenosyl-L-methionine = N(1)-methylguanosine(37) in tRNA + S-adenosyl-L-homocysteine + H(+)</text>
        <dbReference type="Rhea" id="RHEA:36899"/>
        <dbReference type="Rhea" id="RHEA-COMP:10145"/>
        <dbReference type="Rhea" id="RHEA-COMP:10147"/>
        <dbReference type="ChEBI" id="CHEBI:15378"/>
        <dbReference type="ChEBI" id="CHEBI:57856"/>
        <dbReference type="ChEBI" id="CHEBI:59789"/>
        <dbReference type="ChEBI" id="CHEBI:73542"/>
        <dbReference type="ChEBI" id="CHEBI:74269"/>
        <dbReference type="EC" id="2.1.1.228"/>
    </reaction>
</comment>
<dbReference type="GO" id="GO:0052906">
    <property type="term" value="F:tRNA (guanine(37)-N1)-methyltransferase activity"/>
    <property type="evidence" value="ECO:0007669"/>
    <property type="project" value="UniProtKB-UniRule"/>
</dbReference>
<evidence type="ECO:0000256" key="11">
    <source>
        <dbReference type="SAM" id="MobiDB-lite"/>
    </source>
</evidence>
<dbReference type="InterPro" id="IPR056743">
    <property type="entry name" value="TRM5-TYW2-like_MTfase"/>
</dbReference>
<comment type="similarity">
    <text evidence="1">Belongs to the class I-like SAM-binding methyltransferase superfamily. TRM5/TYW2 family.</text>
</comment>
<evidence type="ECO:0000256" key="2">
    <source>
        <dbReference type="ARBA" id="ARBA00022490"/>
    </source>
</evidence>
<dbReference type="InterPro" id="IPR056744">
    <property type="entry name" value="TRM5/TYW2-like_N"/>
</dbReference>
<comment type="similarity">
    <text evidence="10">Belongs to the TRM5 / TYW2 family.</text>
</comment>
<dbReference type="Pfam" id="PF02475">
    <property type="entry name" value="TRM5-TYW2_MTfase"/>
    <property type="match status" value="1"/>
</dbReference>
<dbReference type="InterPro" id="IPR030382">
    <property type="entry name" value="MeTrfase_TRM5/TYW2"/>
</dbReference>
<feature type="binding site" evidence="10">
    <location>
        <begin position="222"/>
        <end position="223"/>
    </location>
    <ligand>
        <name>S-adenosyl-L-methionine</name>
        <dbReference type="ChEBI" id="CHEBI:59789"/>
    </ligand>
</feature>
<dbReference type="Pfam" id="PF25133">
    <property type="entry name" value="TYW2_N_2"/>
    <property type="match status" value="1"/>
</dbReference>
<evidence type="ECO:0000256" key="7">
    <source>
        <dbReference type="ARBA" id="ARBA00023128"/>
    </source>
</evidence>
<evidence type="ECO:0000313" key="14">
    <source>
        <dbReference type="Proteomes" id="UP001224775"/>
    </source>
</evidence>
<protein>
    <recommendedName>
        <fullName evidence="10">tRNA (guanine(37)-N1)-methyltransferase</fullName>
        <ecNumber evidence="10">2.1.1.228</ecNumber>
    </recommendedName>
    <alternativeName>
        <fullName evidence="10">M1G-methyltransferase</fullName>
    </alternativeName>
    <alternativeName>
        <fullName evidence="10">tRNA [GM37] methyltransferase</fullName>
    </alternativeName>
    <alternativeName>
        <fullName evidence="10">tRNA methyltransferase 5 homolog</fullName>
    </alternativeName>
</protein>
<dbReference type="InterPro" id="IPR025792">
    <property type="entry name" value="tRNA_Gua_MeTrfase_euk"/>
</dbReference>
<name>A0AAD8YEK3_9STRA</name>
<dbReference type="Gene3D" id="3.40.50.150">
    <property type="entry name" value="Vaccinia Virus protein VP39"/>
    <property type="match status" value="1"/>
</dbReference>
<dbReference type="GO" id="GO:0002939">
    <property type="term" value="P:tRNA N1-guanine methylation"/>
    <property type="evidence" value="ECO:0007669"/>
    <property type="project" value="TreeGrafter"/>
</dbReference>
<proteinExistence type="inferred from homology"/>
<keyword evidence="3 10" id="KW-0489">Methyltransferase</keyword>
<dbReference type="InterPro" id="IPR029063">
    <property type="entry name" value="SAM-dependent_MTases_sf"/>
</dbReference>
<evidence type="ECO:0000256" key="1">
    <source>
        <dbReference type="ARBA" id="ARBA00009775"/>
    </source>
</evidence>
<evidence type="ECO:0000256" key="9">
    <source>
        <dbReference type="ARBA" id="ARBA00047783"/>
    </source>
</evidence>
<keyword evidence="7 10" id="KW-0496">Mitochondrion</keyword>
<comment type="caution">
    <text evidence="13">The sequence shown here is derived from an EMBL/GenBank/DDBJ whole genome shotgun (WGS) entry which is preliminary data.</text>
</comment>
<feature type="binding site" evidence="10">
    <location>
        <begin position="251"/>
        <end position="252"/>
    </location>
    <ligand>
        <name>S-adenosyl-L-methionine</name>
        <dbReference type="ChEBI" id="CHEBI:59789"/>
    </ligand>
</feature>
<keyword evidence="14" id="KW-1185">Reference proteome</keyword>
<dbReference type="Proteomes" id="UP001224775">
    <property type="component" value="Unassembled WGS sequence"/>
</dbReference>
<dbReference type="GO" id="GO:0005634">
    <property type="term" value="C:nucleus"/>
    <property type="evidence" value="ECO:0007669"/>
    <property type="project" value="UniProtKB-SubCell"/>
</dbReference>
<dbReference type="HAMAP" id="MF_03152">
    <property type="entry name" value="TRM5"/>
    <property type="match status" value="1"/>
</dbReference>
<feature type="region of interest" description="Disordered" evidence="11">
    <location>
        <begin position="1"/>
        <end position="24"/>
    </location>
</feature>
<feature type="domain" description="SAM-dependent methyltransferase TRM5/TYW2-type" evidence="12">
    <location>
        <begin position="73"/>
        <end position="348"/>
    </location>
</feature>
<evidence type="ECO:0000313" key="13">
    <source>
        <dbReference type="EMBL" id="KAK1744752.1"/>
    </source>
</evidence>
<evidence type="ECO:0000256" key="5">
    <source>
        <dbReference type="ARBA" id="ARBA00022691"/>
    </source>
</evidence>
<dbReference type="GO" id="GO:0070901">
    <property type="term" value="P:mitochondrial tRNA methylation"/>
    <property type="evidence" value="ECO:0007669"/>
    <property type="project" value="UniProtKB-ARBA"/>
</dbReference>
<evidence type="ECO:0000256" key="10">
    <source>
        <dbReference type="HAMAP-Rule" id="MF_03152"/>
    </source>
</evidence>
<dbReference type="Gene3D" id="3.30.300.110">
    <property type="entry name" value="Met-10+ protein-like domains"/>
    <property type="match status" value="1"/>
</dbReference>
<evidence type="ECO:0000259" key="12">
    <source>
        <dbReference type="PROSITE" id="PS51684"/>
    </source>
</evidence>
<dbReference type="PANTHER" id="PTHR23245:SF36">
    <property type="entry name" value="TRNA (GUANINE(37)-N1)-METHYLTRANSFERASE"/>
    <property type="match status" value="1"/>
</dbReference>
<comment type="function">
    <text evidence="10">Specifically methylates the N1 position of guanosine-37 in various cytoplasmic and mitochondrial tRNAs. Methylation is not dependent on the nature of the nucleoside 5' of the target nucleoside. This is the first step in the biosynthesis of wybutosine (yW), a modified base adjacent to the anticodon of tRNAs and required for accurate decoding.</text>
</comment>
<keyword evidence="2 10" id="KW-0963">Cytoplasm</keyword>